<name>A0A8E0RQ64_9TREM</name>
<dbReference type="InterPro" id="IPR039989">
    <property type="entry name" value="NUDT9"/>
</dbReference>
<dbReference type="Pfam" id="PF25969">
    <property type="entry name" value="NUDT9_N"/>
    <property type="match status" value="1"/>
</dbReference>
<dbReference type="PANTHER" id="PTHR13030:SF8">
    <property type="entry name" value="ADP-RIBOSE PYROPHOSPHATASE, MITOCHONDRIAL"/>
    <property type="match status" value="1"/>
</dbReference>
<comment type="caution">
    <text evidence="1">The sequence shown here is derived from an EMBL/GenBank/DDBJ whole genome shotgun (WGS) entry which is preliminary data.</text>
</comment>
<accession>A0A8E0RQ64</accession>
<organism evidence="1 2">
    <name type="scientific">Fasciolopsis buskii</name>
    <dbReference type="NCBI Taxonomy" id="27845"/>
    <lineage>
        <taxon>Eukaryota</taxon>
        <taxon>Metazoa</taxon>
        <taxon>Spiralia</taxon>
        <taxon>Lophotrochozoa</taxon>
        <taxon>Platyhelminthes</taxon>
        <taxon>Trematoda</taxon>
        <taxon>Digenea</taxon>
        <taxon>Plagiorchiida</taxon>
        <taxon>Echinostomata</taxon>
        <taxon>Echinostomatoidea</taxon>
        <taxon>Fasciolidae</taxon>
        <taxon>Fasciolopsis</taxon>
    </lineage>
</organism>
<evidence type="ECO:0000313" key="1">
    <source>
        <dbReference type="EMBL" id="KAA0187427.1"/>
    </source>
</evidence>
<dbReference type="AlphaFoldDB" id="A0A8E0RQ64"/>
<gene>
    <name evidence="1" type="ORF">FBUS_11636</name>
</gene>
<sequence length="62" mass="7156">MSTAASLHIKCRNSAYPRADGLQRAVVPDDHVDWRVRWDDYKPVSYTHPKVHGKPWADPDIE</sequence>
<reference evidence="1" key="1">
    <citation type="submission" date="2019-05" db="EMBL/GenBank/DDBJ databases">
        <title>Annotation for the trematode Fasciolopsis buski.</title>
        <authorList>
            <person name="Choi Y.-J."/>
        </authorList>
    </citation>
    <scope>NUCLEOTIDE SEQUENCE</scope>
    <source>
        <strain evidence="1">HT</strain>
        <tissue evidence="1">Whole worm</tissue>
    </source>
</reference>
<dbReference type="InterPro" id="IPR015797">
    <property type="entry name" value="NUDIX_hydrolase-like_dom_sf"/>
</dbReference>
<proteinExistence type="predicted"/>
<dbReference type="Proteomes" id="UP000728185">
    <property type="component" value="Unassembled WGS sequence"/>
</dbReference>
<dbReference type="EMBL" id="LUCM01009114">
    <property type="protein sequence ID" value="KAA0187427.1"/>
    <property type="molecule type" value="Genomic_DNA"/>
</dbReference>
<dbReference type="GO" id="GO:0047631">
    <property type="term" value="F:ADP-ribose diphosphatase activity"/>
    <property type="evidence" value="ECO:0007669"/>
    <property type="project" value="InterPro"/>
</dbReference>
<dbReference type="SUPFAM" id="SSF55811">
    <property type="entry name" value="Nudix"/>
    <property type="match status" value="1"/>
</dbReference>
<dbReference type="PANTHER" id="PTHR13030">
    <property type="entry name" value="NUDIX HYDROLASE"/>
    <property type="match status" value="1"/>
</dbReference>
<protein>
    <submittedName>
        <fullName evidence="1">ADP-ribose pyrophosphatase mitochondrial</fullName>
    </submittedName>
</protein>
<evidence type="ECO:0000313" key="2">
    <source>
        <dbReference type="Proteomes" id="UP000728185"/>
    </source>
</evidence>
<keyword evidence="2" id="KW-1185">Reference proteome</keyword>